<dbReference type="PANTHER" id="PTHR24282">
    <property type="entry name" value="CYTOCHROME P450 FAMILY MEMBER"/>
    <property type="match status" value="1"/>
</dbReference>
<evidence type="ECO:0000256" key="3">
    <source>
        <dbReference type="ARBA" id="ARBA00010617"/>
    </source>
</evidence>
<evidence type="ECO:0000256" key="2">
    <source>
        <dbReference type="ARBA" id="ARBA00004167"/>
    </source>
</evidence>
<evidence type="ECO:0000256" key="11">
    <source>
        <dbReference type="ARBA" id="ARBA00023136"/>
    </source>
</evidence>
<accession>A0ABQ8IP57</accession>
<reference evidence="13 14" key="1">
    <citation type="submission" date="2021-02" db="EMBL/GenBank/DDBJ databases">
        <title>Plant Genome Project.</title>
        <authorList>
            <person name="Zhang R.-G."/>
        </authorList>
    </citation>
    <scope>NUCLEOTIDE SEQUENCE [LARGE SCALE GENOMIC DNA]</scope>
    <source>
        <tissue evidence="13">Leaves</tissue>
    </source>
</reference>
<dbReference type="PANTHER" id="PTHR24282:SF135">
    <property type="entry name" value="CYTOCHROME P450 709B2"/>
    <property type="match status" value="1"/>
</dbReference>
<dbReference type="InterPro" id="IPR036396">
    <property type="entry name" value="Cyt_P450_sf"/>
</dbReference>
<dbReference type="PROSITE" id="PS00086">
    <property type="entry name" value="CYTOCHROME_P450"/>
    <property type="match status" value="1"/>
</dbReference>
<dbReference type="Gene3D" id="1.10.630.10">
    <property type="entry name" value="Cytochrome P450"/>
    <property type="match status" value="2"/>
</dbReference>
<dbReference type="Pfam" id="PF00067">
    <property type="entry name" value="p450"/>
    <property type="match status" value="2"/>
</dbReference>
<organism evidence="13 14">
    <name type="scientific">Xanthoceras sorbifolium</name>
    <dbReference type="NCBI Taxonomy" id="99658"/>
    <lineage>
        <taxon>Eukaryota</taxon>
        <taxon>Viridiplantae</taxon>
        <taxon>Streptophyta</taxon>
        <taxon>Embryophyta</taxon>
        <taxon>Tracheophyta</taxon>
        <taxon>Spermatophyta</taxon>
        <taxon>Magnoliopsida</taxon>
        <taxon>eudicotyledons</taxon>
        <taxon>Gunneridae</taxon>
        <taxon>Pentapetalae</taxon>
        <taxon>rosids</taxon>
        <taxon>malvids</taxon>
        <taxon>Sapindales</taxon>
        <taxon>Sapindaceae</taxon>
        <taxon>Xanthoceroideae</taxon>
        <taxon>Xanthoceras</taxon>
    </lineage>
</organism>
<keyword evidence="4 12" id="KW-0349">Heme</keyword>
<keyword evidence="5" id="KW-0812">Transmembrane</keyword>
<keyword evidence="7" id="KW-1133">Transmembrane helix</keyword>
<evidence type="ECO:0000256" key="9">
    <source>
        <dbReference type="ARBA" id="ARBA00023004"/>
    </source>
</evidence>
<evidence type="ECO:0000313" key="13">
    <source>
        <dbReference type="EMBL" id="KAH7578168.1"/>
    </source>
</evidence>
<evidence type="ECO:0000256" key="5">
    <source>
        <dbReference type="ARBA" id="ARBA00022692"/>
    </source>
</evidence>
<keyword evidence="9 12" id="KW-0408">Iron</keyword>
<evidence type="ECO:0000256" key="12">
    <source>
        <dbReference type="RuleBase" id="RU000461"/>
    </source>
</evidence>
<comment type="caution">
    <text evidence="13">The sequence shown here is derived from an EMBL/GenBank/DDBJ whole genome shotgun (WGS) entry which is preliminary data.</text>
</comment>
<evidence type="ECO:0000256" key="4">
    <source>
        <dbReference type="ARBA" id="ARBA00022617"/>
    </source>
</evidence>
<keyword evidence="10 12" id="KW-0503">Monooxygenase</keyword>
<dbReference type="SUPFAM" id="SSF48264">
    <property type="entry name" value="Cytochrome P450"/>
    <property type="match status" value="2"/>
</dbReference>
<evidence type="ECO:0000256" key="6">
    <source>
        <dbReference type="ARBA" id="ARBA00022723"/>
    </source>
</evidence>
<evidence type="ECO:0000313" key="14">
    <source>
        <dbReference type="Proteomes" id="UP000827721"/>
    </source>
</evidence>
<keyword evidence="14" id="KW-1185">Reference proteome</keyword>
<dbReference type="InterPro" id="IPR002401">
    <property type="entry name" value="Cyt_P450_E_grp-I"/>
</dbReference>
<evidence type="ECO:0000256" key="7">
    <source>
        <dbReference type="ARBA" id="ARBA00022989"/>
    </source>
</evidence>
<dbReference type="PRINTS" id="PR00463">
    <property type="entry name" value="EP450I"/>
</dbReference>
<keyword evidence="11" id="KW-0472">Membrane</keyword>
<comment type="cofactor">
    <cofactor evidence="1">
        <name>heme</name>
        <dbReference type="ChEBI" id="CHEBI:30413"/>
    </cofactor>
</comment>
<sequence length="572" mass="64902">MELYGQVLVALLAIFLISKILQLCRTVLWRPYAVTRSFRKQGIMGPRYSLVSGSLKEMRKLQKDALEMVLDTHSHDITDRIVPHYNRWGDVYVLARNRAKDFHFRPRAGQTRQDWIRHKKIINPAFNIDKLKVITREMATCIISLLKEWENQVCASEDKCKTMEIKGEFKRLSADILARAAFGSSYIEGREAFKAQTQIQDYCVASKSTMFIPGSQYLPTPSNIRIWKLDMIVKNTIRNIIKGRMNAEATGSSDGYGDDILGLMIGASTMVQSRSDLKLKMDEIIDECKSFFFAGNETTAVLLTWTVFLLCVHPEWQSKLREEVLKELGGQIPDVDMLANLKMVNMVLLEALRLYGPSQELTREASRDVKLGNITIPKGTGIIIPSIKIHRSKKYWGEDAEEFNPLRFANGISQAAKNPHALLVFGLGPRACIGQTFAMLKAKMVMALILQRFSFSLSPEYKHTPENMVLLEALRLYDPTMELFREALGDMKLGNIIISKDIGIIIPTMKIHRSKNYWGEDAEEFNPLRLANRISQVAKNPQALLAFRSGPRVCIGQTFTMLEAKMAMALIL</sequence>
<evidence type="ECO:0000256" key="10">
    <source>
        <dbReference type="ARBA" id="ARBA00023033"/>
    </source>
</evidence>
<dbReference type="InterPro" id="IPR017972">
    <property type="entry name" value="Cyt_P450_CS"/>
</dbReference>
<evidence type="ECO:0000256" key="1">
    <source>
        <dbReference type="ARBA" id="ARBA00001971"/>
    </source>
</evidence>
<keyword evidence="8 12" id="KW-0560">Oxidoreductase</keyword>
<protein>
    <recommendedName>
        <fullName evidence="15">Cytochrome P450</fullName>
    </recommendedName>
</protein>
<dbReference type="InterPro" id="IPR001128">
    <property type="entry name" value="Cyt_P450"/>
</dbReference>
<evidence type="ECO:0008006" key="15">
    <source>
        <dbReference type="Google" id="ProtNLM"/>
    </source>
</evidence>
<proteinExistence type="inferred from homology"/>
<comment type="subcellular location">
    <subcellularLocation>
        <location evidence="2">Membrane</location>
        <topology evidence="2">Single-pass membrane protein</topology>
    </subcellularLocation>
</comment>
<dbReference type="PRINTS" id="PR00385">
    <property type="entry name" value="P450"/>
</dbReference>
<dbReference type="InterPro" id="IPR050665">
    <property type="entry name" value="Cytochrome_P450_Monooxygen"/>
</dbReference>
<comment type="similarity">
    <text evidence="3 12">Belongs to the cytochrome P450 family.</text>
</comment>
<evidence type="ECO:0000256" key="8">
    <source>
        <dbReference type="ARBA" id="ARBA00023002"/>
    </source>
</evidence>
<gene>
    <name evidence="13" type="ORF">JRO89_XS01G0348200</name>
</gene>
<dbReference type="EMBL" id="JAFEMO010000001">
    <property type="protein sequence ID" value="KAH7578168.1"/>
    <property type="molecule type" value="Genomic_DNA"/>
</dbReference>
<keyword evidence="6 12" id="KW-0479">Metal-binding</keyword>
<name>A0ABQ8IP57_9ROSI</name>
<dbReference type="Proteomes" id="UP000827721">
    <property type="component" value="Unassembled WGS sequence"/>
</dbReference>